<dbReference type="InterPro" id="IPR043171">
    <property type="entry name" value="Ap4A_phos1/2-like"/>
</dbReference>
<dbReference type="Pfam" id="PF13398">
    <property type="entry name" value="Peptidase_M50B"/>
    <property type="match status" value="1"/>
</dbReference>
<feature type="transmembrane region" description="Helical" evidence="1">
    <location>
        <begin position="87"/>
        <end position="111"/>
    </location>
</feature>
<accession>A0AAF0DPX5</accession>
<dbReference type="Proteomes" id="UP001216638">
    <property type="component" value="Chromosome 1"/>
</dbReference>
<name>A0AAF0DPX5_9BASI</name>
<reference evidence="4" key="1">
    <citation type="submission" date="2023-03" db="EMBL/GenBank/DDBJ databases">
        <title>Mating type loci evolution in Malassezia.</title>
        <authorList>
            <person name="Coelho M.A."/>
        </authorList>
    </citation>
    <scope>NUCLEOTIDE SEQUENCE</scope>
    <source>
        <strain evidence="4">CBS 14135</strain>
    </source>
</reference>
<feature type="domain" description="Ap4A phosphorylase 1/2 N-terminal" evidence="3">
    <location>
        <begin position="219"/>
        <end position="290"/>
    </location>
</feature>
<dbReference type="EC" id="2.7.7.53" evidence="4"/>
<feature type="transmembrane region" description="Helical" evidence="1">
    <location>
        <begin position="123"/>
        <end position="142"/>
    </location>
</feature>
<feature type="domain" description="ATP adenylyltransferase C-terminal" evidence="2">
    <location>
        <begin position="328"/>
        <end position="429"/>
    </location>
</feature>
<keyword evidence="1" id="KW-0472">Membrane</keyword>
<feature type="transmembrane region" description="Helical" evidence="1">
    <location>
        <begin position="26"/>
        <end position="45"/>
    </location>
</feature>
<protein>
    <submittedName>
        <fullName evidence="4">ATP adenylyltransferase</fullName>
        <ecNumber evidence="4">2.7.7.53</ecNumber>
    </submittedName>
</protein>
<sequence>MPPYVVLRRANTTDDLVPTTDQRNTIIVACVYALAILLLVILYPFKLLTVGFHEFSHALMGVLTCAKIESIQLDPDEGGATRMRGGIHLLTLPAGYLGSSLIGAILIACGFDERASKTKLGSLCDISIAFFAGGILVGLVLFKTPVSEQKADDFLPRSKYMLRNGVRSLVQFNMSEIMNLNPIVSEKFKAAVDAGDAFFFDSTVHITGNQDKDRSPIASVPWQVRTVPALLKKPKANKEETKDDKPKQNEKDVFAPPYVPNLLVKEFTDFTVLLNKFCVLPKHFLMVTKGTVQSILKRNSTMAVPIENLLQHIERDGKEYSDVHLLPVPWQHFVVLLDPPREEAQLTTYLGHRFTQLLDCMFAAARDLSDIEGSGPRRGPPQFNILLTKRAMHLIPRRQEGFDLRTTDWAPYKDGEGPEHTGMLSVNALEGAEAPVGEGKKDNA</sequence>
<dbReference type="Pfam" id="PF09830">
    <property type="entry name" value="ATP_transf"/>
    <property type="match status" value="1"/>
</dbReference>
<dbReference type="AlphaFoldDB" id="A0AAF0DPX5"/>
<keyword evidence="4" id="KW-0808">Transferase</keyword>
<keyword evidence="4" id="KW-0548">Nucleotidyltransferase</keyword>
<dbReference type="InterPro" id="IPR019200">
    <property type="entry name" value="ATP_adenylylTrfase_C"/>
</dbReference>
<evidence type="ECO:0000259" key="2">
    <source>
        <dbReference type="Pfam" id="PF09830"/>
    </source>
</evidence>
<dbReference type="InterPro" id="IPR049500">
    <property type="entry name" value="Peptidase_M50B-like"/>
</dbReference>
<dbReference type="InterPro" id="IPR036265">
    <property type="entry name" value="HIT-like_sf"/>
</dbReference>
<dbReference type="EMBL" id="CP119951">
    <property type="protein sequence ID" value="WFC93778.1"/>
    <property type="molecule type" value="Genomic_DNA"/>
</dbReference>
<proteinExistence type="predicted"/>
<dbReference type="GO" id="GO:0003877">
    <property type="term" value="F:ATP:ADP adenylyltransferase activity"/>
    <property type="evidence" value="ECO:0007669"/>
    <property type="project" value="UniProtKB-EC"/>
</dbReference>
<dbReference type="SUPFAM" id="SSF54197">
    <property type="entry name" value="HIT-like"/>
    <property type="match status" value="1"/>
</dbReference>
<dbReference type="PANTHER" id="PTHR33979:SF2">
    <property type="entry name" value="PEPTIDASE M50B-LIKE-DOMAIN-CONTAINING PROTEIN"/>
    <property type="match status" value="1"/>
</dbReference>
<dbReference type="Gene3D" id="3.30.428.70">
    <property type="match status" value="2"/>
</dbReference>
<evidence type="ECO:0000259" key="3">
    <source>
        <dbReference type="Pfam" id="PF19327"/>
    </source>
</evidence>
<dbReference type="Pfam" id="PF19327">
    <property type="entry name" value="Ap4A_phos_N"/>
    <property type="match status" value="1"/>
</dbReference>
<organism evidence="4 5">
    <name type="scientific">Malassezia brasiliensis</name>
    <dbReference type="NCBI Taxonomy" id="1821822"/>
    <lineage>
        <taxon>Eukaryota</taxon>
        <taxon>Fungi</taxon>
        <taxon>Dikarya</taxon>
        <taxon>Basidiomycota</taxon>
        <taxon>Ustilaginomycotina</taxon>
        <taxon>Malasseziomycetes</taxon>
        <taxon>Malasseziales</taxon>
        <taxon>Malasseziaceae</taxon>
        <taxon>Malassezia</taxon>
    </lineage>
</organism>
<gene>
    <name evidence="4" type="primary">APA2</name>
    <name evidence="4" type="ORF">MBRA1_000401</name>
</gene>
<keyword evidence="1" id="KW-0812">Transmembrane</keyword>
<dbReference type="PANTHER" id="PTHR33979">
    <property type="entry name" value="OS02G0221600 PROTEIN"/>
    <property type="match status" value="1"/>
</dbReference>
<keyword evidence="5" id="KW-1185">Reference proteome</keyword>
<dbReference type="InterPro" id="IPR045759">
    <property type="entry name" value="Ap4A_phos1/2_N"/>
</dbReference>
<evidence type="ECO:0000313" key="5">
    <source>
        <dbReference type="Proteomes" id="UP001216638"/>
    </source>
</evidence>
<evidence type="ECO:0000313" key="4">
    <source>
        <dbReference type="EMBL" id="WFC93778.1"/>
    </source>
</evidence>
<evidence type="ECO:0000256" key="1">
    <source>
        <dbReference type="SAM" id="Phobius"/>
    </source>
</evidence>
<keyword evidence="1" id="KW-1133">Transmembrane helix</keyword>